<dbReference type="Proteomes" id="UP001430953">
    <property type="component" value="Unassembled WGS sequence"/>
</dbReference>
<reference evidence="3 4" key="1">
    <citation type="submission" date="2023-03" db="EMBL/GenBank/DDBJ databases">
        <title>High recombination rates correlate with genetic variation in Cardiocondyla obscurior ants.</title>
        <authorList>
            <person name="Errbii M."/>
        </authorList>
    </citation>
    <scope>NUCLEOTIDE SEQUENCE [LARGE SCALE GENOMIC DNA]</scope>
    <source>
        <strain evidence="3">Alpha-2009</strain>
        <tissue evidence="3">Whole body</tissue>
    </source>
</reference>
<accession>A0AAW2GG52</accession>
<comment type="caution">
    <text evidence="3">The sequence shown here is derived from an EMBL/GenBank/DDBJ whole genome shotgun (WGS) entry which is preliminary data.</text>
</comment>
<evidence type="ECO:0000256" key="2">
    <source>
        <dbReference type="SAM" id="SignalP"/>
    </source>
</evidence>
<gene>
    <name evidence="3" type="ORF">PUN28_005366</name>
</gene>
<keyword evidence="4" id="KW-1185">Reference proteome</keyword>
<feature type="region of interest" description="Disordered" evidence="1">
    <location>
        <begin position="30"/>
        <end position="154"/>
    </location>
</feature>
<feature type="chain" id="PRO_5043845082" description="Secreted protein" evidence="2">
    <location>
        <begin position="29"/>
        <end position="154"/>
    </location>
</feature>
<dbReference type="AlphaFoldDB" id="A0AAW2GG52"/>
<keyword evidence="2" id="KW-0732">Signal</keyword>
<feature type="compositionally biased region" description="Basic and acidic residues" evidence="1">
    <location>
        <begin position="52"/>
        <end position="62"/>
    </location>
</feature>
<evidence type="ECO:0008006" key="5">
    <source>
        <dbReference type="Google" id="ProtNLM"/>
    </source>
</evidence>
<evidence type="ECO:0000256" key="1">
    <source>
        <dbReference type="SAM" id="MobiDB-lite"/>
    </source>
</evidence>
<dbReference type="EMBL" id="JADYXP020000004">
    <property type="protein sequence ID" value="KAL0126973.1"/>
    <property type="molecule type" value="Genomic_DNA"/>
</dbReference>
<proteinExistence type="predicted"/>
<protein>
    <recommendedName>
        <fullName evidence="5">Secreted protein</fullName>
    </recommendedName>
</protein>
<feature type="compositionally biased region" description="Acidic residues" evidence="1">
    <location>
        <begin position="30"/>
        <end position="48"/>
    </location>
</feature>
<organism evidence="3 4">
    <name type="scientific">Cardiocondyla obscurior</name>
    <dbReference type="NCBI Taxonomy" id="286306"/>
    <lineage>
        <taxon>Eukaryota</taxon>
        <taxon>Metazoa</taxon>
        <taxon>Ecdysozoa</taxon>
        <taxon>Arthropoda</taxon>
        <taxon>Hexapoda</taxon>
        <taxon>Insecta</taxon>
        <taxon>Pterygota</taxon>
        <taxon>Neoptera</taxon>
        <taxon>Endopterygota</taxon>
        <taxon>Hymenoptera</taxon>
        <taxon>Apocrita</taxon>
        <taxon>Aculeata</taxon>
        <taxon>Formicoidea</taxon>
        <taxon>Formicidae</taxon>
        <taxon>Myrmicinae</taxon>
        <taxon>Cardiocondyla</taxon>
    </lineage>
</organism>
<name>A0AAW2GG52_9HYME</name>
<sequence>MNCFLGLEVRQVLGTLVSIAIVACCTDTEEDDEVDEVEEQPEEVDDGNEAGAVKDDAREADVLARLFPSDIRRSSSSRTSSSSASSAKSSSVSVTKSSHRSSGRSGLASGPRSCSTTSISDSHRRSLARFERRRKSHRSREDDVASDTCPGPVD</sequence>
<evidence type="ECO:0000313" key="3">
    <source>
        <dbReference type="EMBL" id="KAL0126973.1"/>
    </source>
</evidence>
<feature type="compositionally biased region" description="Basic and acidic residues" evidence="1">
    <location>
        <begin position="121"/>
        <end position="130"/>
    </location>
</feature>
<feature type="compositionally biased region" description="Low complexity" evidence="1">
    <location>
        <begin position="74"/>
        <end position="96"/>
    </location>
</feature>
<evidence type="ECO:0000313" key="4">
    <source>
        <dbReference type="Proteomes" id="UP001430953"/>
    </source>
</evidence>
<feature type="signal peptide" evidence="2">
    <location>
        <begin position="1"/>
        <end position="28"/>
    </location>
</feature>